<reference evidence="1 2" key="1">
    <citation type="submission" date="2018-05" db="EMBL/GenBank/DDBJ databases">
        <title>Draft genome sequence of Scytalidium lignicola DSM 105466, a ubiquitous saprotrophic fungus.</title>
        <authorList>
            <person name="Buettner E."/>
            <person name="Gebauer A.M."/>
            <person name="Hofrichter M."/>
            <person name="Liers C."/>
            <person name="Kellner H."/>
        </authorList>
    </citation>
    <scope>NUCLEOTIDE SEQUENCE [LARGE SCALE GENOMIC DNA]</scope>
    <source>
        <strain evidence="1 2">DSM 105466</strain>
    </source>
</reference>
<dbReference type="Proteomes" id="UP000258309">
    <property type="component" value="Unassembled WGS sequence"/>
</dbReference>
<keyword evidence="2" id="KW-1185">Reference proteome</keyword>
<evidence type="ECO:0000313" key="2">
    <source>
        <dbReference type="Proteomes" id="UP000258309"/>
    </source>
</evidence>
<feature type="non-terminal residue" evidence="1">
    <location>
        <position position="1"/>
    </location>
</feature>
<sequence>MDSKLQFRGHIAHAATKGLKAAMTLRRLRTISPPTARGLFIAMVTPTIDYASSLRMHRCSGNKLAMLNRPQRVGAQAIAGAFRTVVTVIAEAKACISNIHDRHIKKAVSLWVYLHTLPRTNPLSRISTAVCIRFTSPLQRIAQICEDVLVDKMETIQPYIVTPWESRIASITDPEEAKAIIKHSSGVVIVTSSSVKNEIVGMGSITYTTNQHTLNQEPTSLLVTLGLLTEQNPYTAELTAIAKSMEKIA</sequence>
<protein>
    <submittedName>
        <fullName evidence="1">Uncharacterized protein</fullName>
    </submittedName>
</protein>
<dbReference type="STRING" id="5539.A0A3E2GZ52"/>
<organism evidence="1 2">
    <name type="scientific">Scytalidium lignicola</name>
    <name type="common">Hyphomycete</name>
    <dbReference type="NCBI Taxonomy" id="5539"/>
    <lineage>
        <taxon>Eukaryota</taxon>
        <taxon>Fungi</taxon>
        <taxon>Dikarya</taxon>
        <taxon>Ascomycota</taxon>
        <taxon>Pezizomycotina</taxon>
        <taxon>Leotiomycetes</taxon>
        <taxon>Leotiomycetes incertae sedis</taxon>
        <taxon>Scytalidium</taxon>
    </lineage>
</organism>
<dbReference type="EMBL" id="NCSJ02000261">
    <property type="protein sequence ID" value="RFU26440.1"/>
    <property type="molecule type" value="Genomic_DNA"/>
</dbReference>
<proteinExistence type="predicted"/>
<dbReference type="OrthoDB" id="3261222at2759"/>
<name>A0A3E2GZ52_SCYLI</name>
<feature type="non-terminal residue" evidence="1">
    <location>
        <position position="249"/>
    </location>
</feature>
<gene>
    <name evidence="1" type="ORF">B7463_g9880</name>
</gene>
<comment type="caution">
    <text evidence="1">The sequence shown here is derived from an EMBL/GenBank/DDBJ whole genome shotgun (WGS) entry which is preliminary data.</text>
</comment>
<accession>A0A3E2GZ52</accession>
<dbReference type="AlphaFoldDB" id="A0A3E2GZ52"/>
<evidence type="ECO:0000313" key="1">
    <source>
        <dbReference type="EMBL" id="RFU26440.1"/>
    </source>
</evidence>
<dbReference type="OMA" id="STHERFW"/>